<dbReference type="Pfam" id="PF00990">
    <property type="entry name" value="GGDEF"/>
    <property type="match status" value="1"/>
</dbReference>
<dbReference type="InterPro" id="IPR043128">
    <property type="entry name" value="Rev_trsase/Diguanyl_cyclase"/>
</dbReference>
<dbReference type="Proteomes" id="UP000293764">
    <property type="component" value="Unassembled WGS sequence"/>
</dbReference>
<evidence type="ECO:0000259" key="1">
    <source>
        <dbReference type="PROSITE" id="PS50887"/>
    </source>
</evidence>
<accession>A0A4Q5N6M6</accession>
<dbReference type="PROSITE" id="PS50887">
    <property type="entry name" value="GGDEF"/>
    <property type="match status" value="1"/>
</dbReference>
<dbReference type="PANTHER" id="PTHR46663:SF2">
    <property type="entry name" value="GGDEF DOMAIN-CONTAINING PROTEIN"/>
    <property type="match status" value="1"/>
</dbReference>
<evidence type="ECO:0000313" key="3">
    <source>
        <dbReference type="Proteomes" id="UP000293764"/>
    </source>
</evidence>
<dbReference type="Gene3D" id="3.30.70.270">
    <property type="match status" value="1"/>
</dbReference>
<dbReference type="SUPFAM" id="SSF55073">
    <property type="entry name" value="Nucleotide cyclase"/>
    <property type="match status" value="1"/>
</dbReference>
<keyword evidence="3" id="KW-1185">Reference proteome</keyword>
<name>A0A4Q5N6M6_9MICO</name>
<feature type="domain" description="GGDEF" evidence="1">
    <location>
        <begin position="187"/>
        <end position="319"/>
    </location>
</feature>
<evidence type="ECO:0000313" key="2">
    <source>
        <dbReference type="EMBL" id="RYV51941.1"/>
    </source>
</evidence>
<protein>
    <submittedName>
        <fullName evidence="2">Sensor domain-containing diguanylate cyclase</fullName>
    </submittedName>
</protein>
<reference evidence="2 3" key="1">
    <citation type="submission" date="2019-01" db="EMBL/GenBank/DDBJ databases">
        <title>Novel species of Cellulomonas.</title>
        <authorList>
            <person name="Liu Q."/>
            <person name="Xin Y.-H."/>
        </authorList>
    </citation>
    <scope>NUCLEOTIDE SEQUENCE [LARGE SCALE GENOMIC DNA]</scope>
    <source>
        <strain evidence="2 3">HLT2-17</strain>
    </source>
</reference>
<dbReference type="InterPro" id="IPR029787">
    <property type="entry name" value="Nucleotide_cyclase"/>
</dbReference>
<organism evidence="2 3">
    <name type="scientific">Pengzhenrongella frigida</name>
    <dbReference type="NCBI Taxonomy" id="1259133"/>
    <lineage>
        <taxon>Bacteria</taxon>
        <taxon>Bacillati</taxon>
        <taxon>Actinomycetota</taxon>
        <taxon>Actinomycetes</taxon>
        <taxon>Micrococcales</taxon>
        <taxon>Pengzhenrongella</taxon>
    </lineage>
</organism>
<dbReference type="Pfam" id="PF08448">
    <property type="entry name" value="PAS_4"/>
    <property type="match status" value="1"/>
</dbReference>
<gene>
    <name evidence="2" type="ORF">EUA98_05970</name>
</gene>
<dbReference type="PANTHER" id="PTHR46663">
    <property type="entry name" value="DIGUANYLATE CYCLASE DGCT-RELATED"/>
    <property type="match status" value="1"/>
</dbReference>
<dbReference type="Gene3D" id="3.30.450.20">
    <property type="entry name" value="PAS domain"/>
    <property type="match status" value="1"/>
</dbReference>
<dbReference type="InterPro" id="IPR035965">
    <property type="entry name" value="PAS-like_dom_sf"/>
</dbReference>
<sequence>MSRQMSAAGRALEPGPEDAVIAFDGAGAAPLSEVLDLLSERIVRYRLNDLVVLYCNRAWALANGSEPELLIGRPLDTMLTPSEKEGMVRQLSRLGPDTPLLHGHLTLVGPDGWTEWTDRYLPGPDGPHVLAVGRDVSERRRAELRLRASEERYRELALHDGLTGLANRRLLDELLTAALARTRQSGTDLLVSYLDLDGFKAINDDHGHAVGDALLEEVSQRLRATVRGADVVARVGGDEFVVVQECPVGQTSRPSARLADVMTAPIVLGGATLECGVSIGSILALPEHDAGTLIDAADAAMYLTKRRHRRSSTGRARLE</sequence>
<proteinExistence type="predicted"/>
<dbReference type="OrthoDB" id="42802at2"/>
<comment type="caution">
    <text evidence="2">The sequence shown here is derived from an EMBL/GenBank/DDBJ whole genome shotgun (WGS) entry which is preliminary data.</text>
</comment>
<dbReference type="AlphaFoldDB" id="A0A4Q5N6M6"/>
<dbReference type="InterPro" id="IPR013656">
    <property type="entry name" value="PAS_4"/>
</dbReference>
<dbReference type="CDD" id="cd01949">
    <property type="entry name" value="GGDEF"/>
    <property type="match status" value="1"/>
</dbReference>
<dbReference type="InterPro" id="IPR052163">
    <property type="entry name" value="DGC-Regulatory_Protein"/>
</dbReference>
<dbReference type="SUPFAM" id="SSF55785">
    <property type="entry name" value="PYP-like sensor domain (PAS domain)"/>
    <property type="match status" value="1"/>
</dbReference>
<dbReference type="EMBL" id="SDWW01000010">
    <property type="protein sequence ID" value="RYV51941.1"/>
    <property type="molecule type" value="Genomic_DNA"/>
</dbReference>
<dbReference type="NCBIfam" id="TIGR00254">
    <property type="entry name" value="GGDEF"/>
    <property type="match status" value="1"/>
</dbReference>
<dbReference type="InterPro" id="IPR000160">
    <property type="entry name" value="GGDEF_dom"/>
</dbReference>
<dbReference type="SMART" id="SM00267">
    <property type="entry name" value="GGDEF"/>
    <property type="match status" value="1"/>
</dbReference>